<keyword evidence="2" id="KW-1185">Reference proteome</keyword>
<name>A0A392SPR5_9FABA</name>
<organism evidence="1 2">
    <name type="scientific">Trifolium medium</name>
    <dbReference type="NCBI Taxonomy" id="97028"/>
    <lineage>
        <taxon>Eukaryota</taxon>
        <taxon>Viridiplantae</taxon>
        <taxon>Streptophyta</taxon>
        <taxon>Embryophyta</taxon>
        <taxon>Tracheophyta</taxon>
        <taxon>Spermatophyta</taxon>
        <taxon>Magnoliopsida</taxon>
        <taxon>eudicotyledons</taxon>
        <taxon>Gunneridae</taxon>
        <taxon>Pentapetalae</taxon>
        <taxon>rosids</taxon>
        <taxon>fabids</taxon>
        <taxon>Fabales</taxon>
        <taxon>Fabaceae</taxon>
        <taxon>Papilionoideae</taxon>
        <taxon>50 kb inversion clade</taxon>
        <taxon>NPAAA clade</taxon>
        <taxon>Hologalegina</taxon>
        <taxon>IRL clade</taxon>
        <taxon>Trifolieae</taxon>
        <taxon>Trifolium</taxon>
    </lineage>
</organism>
<feature type="non-terminal residue" evidence="1">
    <location>
        <position position="1"/>
    </location>
</feature>
<comment type="caution">
    <text evidence="1">The sequence shown here is derived from an EMBL/GenBank/DDBJ whole genome shotgun (WGS) entry which is preliminary data.</text>
</comment>
<reference evidence="1 2" key="1">
    <citation type="journal article" date="2018" name="Front. Plant Sci.">
        <title>Red Clover (Trifolium pratense) and Zigzag Clover (T. medium) - A Picture of Genomic Similarities and Differences.</title>
        <authorList>
            <person name="Dluhosova J."/>
            <person name="Istvanek J."/>
            <person name="Nedelnik J."/>
            <person name="Repkova J."/>
        </authorList>
    </citation>
    <scope>NUCLEOTIDE SEQUENCE [LARGE SCALE GENOMIC DNA]</scope>
    <source>
        <strain evidence="2">cv. 10/8</strain>
        <tissue evidence="1">Leaf</tissue>
    </source>
</reference>
<sequence>ALHLFPHHPPHVSPSSLQPLVPSSSEFFASW</sequence>
<accession>A0A392SPR5</accession>
<evidence type="ECO:0000313" key="2">
    <source>
        <dbReference type="Proteomes" id="UP000265520"/>
    </source>
</evidence>
<protein>
    <submittedName>
        <fullName evidence="1">Uncharacterized protein</fullName>
    </submittedName>
</protein>
<evidence type="ECO:0000313" key="1">
    <source>
        <dbReference type="EMBL" id="MCI50412.1"/>
    </source>
</evidence>
<dbReference type="Proteomes" id="UP000265520">
    <property type="component" value="Unassembled WGS sequence"/>
</dbReference>
<proteinExistence type="predicted"/>
<dbReference type="EMBL" id="LXQA010416297">
    <property type="protein sequence ID" value="MCI50412.1"/>
    <property type="molecule type" value="Genomic_DNA"/>
</dbReference>
<dbReference type="AlphaFoldDB" id="A0A392SPR5"/>